<evidence type="ECO:0000313" key="2">
    <source>
        <dbReference type="Proteomes" id="UP000274556"/>
    </source>
</evidence>
<dbReference type="AlphaFoldDB" id="A0A495V796"/>
<dbReference type="RefSeq" id="WP_120797505.1">
    <property type="nucleotide sequence ID" value="NZ_RBXL01000001.1"/>
</dbReference>
<dbReference type="OrthoDB" id="5771746at2"/>
<name>A0A495V796_9GAMM</name>
<gene>
    <name evidence="1" type="ORF">BDD21_2606</name>
</gene>
<comment type="caution">
    <text evidence="1">The sequence shown here is derived from an EMBL/GenBank/DDBJ whole genome shotgun (WGS) entry which is preliminary data.</text>
</comment>
<dbReference type="Proteomes" id="UP000274556">
    <property type="component" value="Unassembled WGS sequence"/>
</dbReference>
<dbReference type="EMBL" id="RBXL01000001">
    <property type="protein sequence ID" value="RKT45189.1"/>
    <property type="molecule type" value="Genomic_DNA"/>
</dbReference>
<sequence length="184" mass="19504">MTRFHVAALLSLLLGACGLVPPNHLGGISASVSPMDYARRLCAHLDPESYSSCVSEVLDEIDRGQPNRLPPGYSTSGPFAVIMGGEVYTGDYRSSPFAADFRVSNGQNACRGGYNAFTGSADAVFDVYCDDGRSGWADIIRASDGRNGIGKIALDDGTEGDIVFGHLPLGGLDRGRNDALRAEW</sequence>
<protein>
    <submittedName>
        <fullName evidence="1">Uncharacterized protein</fullName>
    </submittedName>
</protein>
<evidence type="ECO:0000313" key="1">
    <source>
        <dbReference type="EMBL" id="RKT45189.1"/>
    </source>
</evidence>
<proteinExistence type="predicted"/>
<organism evidence="1 2">
    <name type="scientific">Thiocapsa rosea</name>
    <dbReference type="NCBI Taxonomy" id="69360"/>
    <lineage>
        <taxon>Bacteria</taxon>
        <taxon>Pseudomonadati</taxon>
        <taxon>Pseudomonadota</taxon>
        <taxon>Gammaproteobacteria</taxon>
        <taxon>Chromatiales</taxon>
        <taxon>Chromatiaceae</taxon>
        <taxon>Thiocapsa</taxon>
    </lineage>
</organism>
<dbReference type="PROSITE" id="PS51257">
    <property type="entry name" value="PROKAR_LIPOPROTEIN"/>
    <property type="match status" value="1"/>
</dbReference>
<reference evidence="1 2" key="1">
    <citation type="submission" date="2018-10" db="EMBL/GenBank/DDBJ databases">
        <title>Genomic Encyclopedia of Archaeal and Bacterial Type Strains, Phase II (KMG-II): from individual species to whole genera.</title>
        <authorList>
            <person name="Goeker M."/>
        </authorList>
    </citation>
    <scope>NUCLEOTIDE SEQUENCE [LARGE SCALE GENOMIC DNA]</scope>
    <source>
        <strain evidence="1 2">DSM 235</strain>
    </source>
</reference>
<keyword evidence="2" id="KW-1185">Reference proteome</keyword>
<accession>A0A495V796</accession>